<dbReference type="AlphaFoldDB" id="A0A3M7RBD3"/>
<protein>
    <submittedName>
        <fullName evidence="2">Uncharacterized protein</fullName>
    </submittedName>
</protein>
<evidence type="ECO:0000313" key="2">
    <source>
        <dbReference type="EMBL" id="RNA20912.1"/>
    </source>
</evidence>
<organism evidence="2 3">
    <name type="scientific">Brachionus plicatilis</name>
    <name type="common">Marine rotifer</name>
    <name type="synonym">Brachionus muelleri</name>
    <dbReference type="NCBI Taxonomy" id="10195"/>
    <lineage>
        <taxon>Eukaryota</taxon>
        <taxon>Metazoa</taxon>
        <taxon>Spiralia</taxon>
        <taxon>Gnathifera</taxon>
        <taxon>Rotifera</taxon>
        <taxon>Eurotatoria</taxon>
        <taxon>Monogononta</taxon>
        <taxon>Pseudotrocha</taxon>
        <taxon>Ploima</taxon>
        <taxon>Brachionidae</taxon>
        <taxon>Brachionus</taxon>
    </lineage>
</organism>
<keyword evidence="1" id="KW-0472">Membrane</keyword>
<proteinExistence type="predicted"/>
<reference evidence="2 3" key="1">
    <citation type="journal article" date="2018" name="Sci. Rep.">
        <title>Genomic signatures of local adaptation to the degree of environmental predictability in rotifers.</title>
        <authorList>
            <person name="Franch-Gras L."/>
            <person name="Hahn C."/>
            <person name="Garcia-Roger E.M."/>
            <person name="Carmona M.J."/>
            <person name="Serra M."/>
            <person name="Gomez A."/>
        </authorList>
    </citation>
    <scope>NUCLEOTIDE SEQUENCE [LARGE SCALE GENOMIC DNA]</scope>
    <source>
        <strain evidence="2">HYR1</strain>
    </source>
</reference>
<evidence type="ECO:0000256" key="1">
    <source>
        <dbReference type="SAM" id="Phobius"/>
    </source>
</evidence>
<dbReference type="EMBL" id="REGN01003760">
    <property type="protein sequence ID" value="RNA20912.1"/>
    <property type="molecule type" value="Genomic_DNA"/>
</dbReference>
<sequence length="85" mass="9711">MFKQFKTELLGLLNEDYSGSCSENTAKVSVTSTPVGAFFSIIRIAYACTVLINRFHLRNHTRDTCQVFYSCDNCRELKMSKFGKK</sequence>
<keyword evidence="3" id="KW-1185">Reference proteome</keyword>
<gene>
    <name evidence="2" type="ORF">BpHYR1_000849</name>
</gene>
<dbReference type="Proteomes" id="UP000276133">
    <property type="component" value="Unassembled WGS sequence"/>
</dbReference>
<evidence type="ECO:0000313" key="3">
    <source>
        <dbReference type="Proteomes" id="UP000276133"/>
    </source>
</evidence>
<comment type="caution">
    <text evidence="2">The sequence shown here is derived from an EMBL/GenBank/DDBJ whole genome shotgun (WGS) entry which is preliminary data.</text>
</comment>
<feature type="transmembrane region" description="Helical" evidence="1">
    <location>
        <begin position="35"/>
        <end position="52"/>
    </location>
</feature>
<keyword evidence="1" id="KW-1133">Transmembrane helix</keyword>
<accession>A0A3M7RBD3</accession>
<name>A0A3M7RBD3_BRAPC</name>
<keyword evidence="1" id="KW-0812">Transmembrane</keyword>